<gene>
    <name evidence="1" type="ORF">GA0061080_10419</name>
</gene>
<dbReference type="Proteomes" id="UP000199698">
    <property type="component" value="Unassembled WGS sequence"/>
</dbReference>
<dbReference type="AlphaFoldDB" id="A0A1C4CKS2"/>
<dbReference type="OrthoDB" id="7054943at2"/>
<dbReference type="EMBL" id="FMBA01000041">
    <property type="protein sequence ID" value="SCC19672.1"/>
    <property type="molecule type" value="Genomic_DNA"/>
</dbReference>
<proteinExistence type="predicted"/>
<sequence>MKCKQPCIFLDINLFNWFIIQKRILTFLLASCVSFISINVMALTCSDNLTKNTVESNNYIFQIIDYIDSPIKDIKQEIRISTTKLGSDSDDVSSMTAKHTLTYDSNGLITQSHYDLYSEKNIRIYSEHLQKNKSGWENIIEDVEDKTNSIIQFSTDEQGKIVVSQQTKKAADFVFIETDNYLYDTNNCLINKNVQWQLKEINENGQYTRTEQKGGSTYTFEYQNQQLSKVLYQFSNNMKNESDFSYQYDNEHHRLISIDSSYLSAGKEAAHYTTKFLTFNEKNDWLTVTKVKNNQYGKQTTVTRELTYY</sequence>
<keyword evidence="2" id="KW-1185">Reference proteome</keyword>
<protein>
    <submittedName>
        <fullName evidence="1">Uncharacterized protein</fullName>
    </submittedName>
</protein>
<organism evidence="1 2">
    <name type="scientific">Gilliamella intestini</name>
    <dbReference type="NCBI Taxonomy" id="1798183"/>
    <lineage>
        <taxon>Bacteria</taxon>
        <taxon>Pseudomonadati</taxon>
        <taxon>Pseudomonadota</taxon>
        <taxon>Gammaproteobacteria</taxon>
        <taxon>Orbales</taxon>
        <taxon>Orbaceae</taxon>
        <taxon>Gilliamella</taxon>
    </lineage>
</organism>
<reference evidence="2" key="1">
    <citation type="submission" date="2016-08" db="EMBL/GenBank/DDBJ databases">
        <authorList>
            <person name="Varghese N."/>
            <person name="Submissions Spin"/>
        </authorList>
    </citation>
    <scope>NUCLEOTIDE SEQUENCE [LARGE SCALE GENOMIC DNA]</scope>
    <source>
        <strain evidence="2">R-53144</strain>
    </source>
</reference>
<evidence type="ECO:0000313" key="2">
    <source>
        <dbReference type="Proteomes" id="UP000199698"/>
    </source>
</evidence>
<accession>A0A1C4CKS2</accession>
<name>A0A1C4CKS2_9GAMM</name>
<evidence type="ECO:0000313" key="1">
    <source>
        <dbReference type="EMBL" id="SCC19672.1"/>
    </source>
</evidence>
<dbReference type="RefSeq" id="WP_091124684.1">
    <property type="nucleotide sequence ID" value="NZ_FMBA01000041.1"/>
</dbReference>